<dbReference type="EMBL" id="JABXXQ010000110">
    <property type="protein sequence ID" value="NVN30154.1"/>
    <property type="molecule type" value="Genomic_DNA"/>
</dbReference>
<gene>
    <name evidence="2" type="ORF">HUK83_07380</name>
</gene>
<dbReference type="InterPro" id="IPR052189">
    <property type="entry name" value="L-asp_N-monooxygenase_NS-form"/>
</dbReference>
<organism evidence="2 3">
    <name type="scientific">Endobacter medicaginis</name>
    <dbReference type="NCBI Taxonomy" id="1181271"/>
    <lineage>
        <taxon>Bacteria</taxon>
        <taxon>Pseudomonadati</taxon>
        <taxon>Pseudomonadota</taxon>
        <taxon>Alphaproteobacteria</taxon>
        <taxon>Acetobacterales</taxon>
        <taxon>Acetobacteraceae</taxon>
        <taxon>Endobacter</taxon>
    </lineage>
</organism>
<protein>
    <submittedName>
        <fullName evidence="2">FAD/NAD(P)-binding protein</fullName>
    </submittedName>
</protein>
<feature type="domain" description="FAD-dependent urate hydroxylase HpyO/Asp monooxygenase CreE-like FAD/NAD(P)-binding" evidence="1">
    <location>
        <begin position="7"/>
        <end position="123"/>
    </location>
</feature>
<dbReference type="PANTHER" id="PTHR40254">
    <property type="entry name" value="BLR0577 PROTEIN"/>
    <property type="match status" value="1"/>
</dbReference>
<dbReference type="Pfam" id="PF13454">
    <property type="entry name" value="NAD_binding_9"/>
    <property type="match status" value="1"/>
</dbReference>
<evidence type="ECO:0000259" key="1">
    <source>
        <dbReference type="Pfam" id="PF13454"/>
    </source>
</evidence>
<feature type="non-terminal residue" evidence="2">
    <location>
        <position position="125"/>
    </location>
</feature>
<dbReference type="SUPFAM" id="SSF51905">
    <property type="entry name" value="FAD/NAD(P)-binding domain"/>
    <property type="match status" value="1"/>
</dbReference>
<dbReference type="AlphaFoldDB" id="A0A850NMK4"/>
<evidence type="ECO:0000313" key="2">
    <source>
        <dbReference type="EMBL" id="NVN30154.1"/>
    </source>
</evidence>
<comment type="caution">
    <text evidence="2">The sequence shown here is derived from an EMBL/GenBank/DDBJ whole genome shotgun (WGS) entry which is preliminary data.</text>
</comment>
<dbReference type="PANTHER" id="PTHR40254:SF1">
    <property type="entry name" value="BLR0577 PROTEIN"/>
    <property type="match status" value="1"/>
</dbReference>
<dbReference type="Gene3D" id="3.50.50.60">
    <property type="entry name" value="FAD/NAD(P)-binding domain"/>
    <property type="match status" value="1"/>
</dbReference>
<accession>A0A850NMK4</accession>
<sequence length="125" mass="13560">MTALRIVVIGGGFSGAAFAIHLLRDHPALQAELTIIEPRARLGAGVAYGSTDPQHRINVAANRMALFAEDPTQFHRWLEEADEAARDPDAALPDGRLYPQRGRFGAYMAETLDALAREAAPRIAL</sequence>
<dbReference type="Proteomes" id="UP000565205">
    <property type="component" value="Unassembled WGS sequence"/>
</dbReference>
<dbReference type="InterPro" id="IPR036188">
    <property type="entry name" value="FAD/NAD-bd_sf"/>
</dbReference>
<name>A0A850NMK4_9PROT</name>
<reference evidence="2 3" key="1">
    <citation type="submission" date="2020-06" db="EMBL/GenBank/DDBJ databases">
        <title>Description of novel acetic acid bacteria.</title>
        <authorList>
            <person name="Sombolestani A."/>
        </authorList>
    </citation>
    <scope>NUCLEOTIDE SEQUENCE [LARGE SCALE GENOMIC DNA]</scope>
    <source>
        <strain evidence="2 3">LMG 26838</strain>
    </source>
</reference>
<dbReference type="RefSeq" id="WP_176623447.1">
    <property type="nucleotide sequence ID" value="NZ_JABXXQ010000110.1"/>
</dbReference>
<evidence type="ECO:0000313" key="3">
    <source>
        <dbReference type="Proteomes" id="UP000565205"/>
    </source>
</evidence>
<dbReference type="InterPro" id="IPR038732">
    <property type="entry name" value="HpyO/CreE_NAD-binding"/>
</dbReference>
<proteinExistence type="predicted"/>